<dbReference type="GO" id="GO:0008654">
    <property type="term" value="P:phospholipid biosynthetic process"/>
    <property type="evidence" value="ECO:0007669"/>
    <property type="project" value="InterPro"/>
</dbReference>
<dbReference type="Pfam" id="PF02666">
    <property type="entry name" value="PS_Dcarbxylase"/>
    <property type="match status" value="1"/>
</dbReference>
<evidence type="ECO:0000313" key="5">
    <source>
        <dbReference type="EMBL" id="HIU28815.1"/>
    </source>
</evidence>
<evidence type="ECO:0000313" key="6">
    <source>
        <dbReference type="Proteomes" id="UP000824089"/>
    </source>
</evidence>
<name>A0A9D1I8D2_9CLOT</name>
<reference evidence="5" key="2">
    <citation type="journal article" date="2021" name="PeerJ">
        <title>Extensive microbial diversity within the chicken gut microbiome revealed by metagenomics and culture.</title>
        <authorList>
            <person name="Gilroy R."/>
            <person name="Ravi A."/>
            <person name="Getino M."/>
            <person name="Pursley I."/>
            <person name="Horton D.L."/>
            <person name="Alikhan N.F."/>
            <person name="Baker D."/>
            <person name="Gharbi K."/>
            <person name="Hall N."/>
            <person name="Watson M."/>
            <person name="Adriaenssens E.M."/>
            <person name="Foster-Nyarko E."/>
            <person name="Jarju S."/>
            <person name="Secka A."/>
            <person name="Antonio M."/>
            <person name="Oren A."/>
            <person name="Chaudhuri R.R."/>
            <person name="La Ragione R."/>
            <person name="Hildebrand F."/>
            <person name="Pallen M.J."/>
        </authorList>
    </citation>
    <scope>NUCLEOTIDE SEQUENCE</scope>
    <source>
        <strain evidence="5">CHK195-4489</strain>
    </source>
</reference>
<gene>
    <name evidence="5" type="ORF">IAD50_00800</name>
</gene>
<accession>A0A9D1I8D2</accession>
<dbReference type="GO" id="GO:0004609">
    <property type="term" value="F:phosphatidylserine decarboxylase activity"/>
    <property type="evidence" value="ECO:0007669"/>
    <property type="project" value="InterPro"/>
</dbReference>
<proteinExistence type="predicted"/>
<keyword evidence="1" id="KW-0210">Decarboxylase</keyword>
<evidence type="ECO:0000256" key="2">
    <source>
        <dbReference type="ARBA" id="ARBA00023145"/>
    </source>
</evidence>
<dbReference type="AlphaFoldDB" id="A0A9D1I8D2"/>
<dbReference type="PANTHER" id="PTHR10067:SF17">
    <property type="entry name" value="PHOSPHATIDYLSERINE DECARBOXYLASE PROENZYME 2"/>
    <property type="match status" value="1"/>
</dbReference>
<keyword evidence="3" id="KW-0456">Lyase</keyword>
<evidence type="ECO:0000256" key="4">
    <source>
        <dbReference type="ARBA" id="ARBA00023317"/>
    </source>
</evidence>
<dbReference type="EMBL" id="DVMM01000014">
    <property type="protein sequence ID" value="HIU28815.1"/>
    <property type="molecule type" value="Genomic_DNA"/>
</dbReference>
<evidence type="ECO:0000256" key="1">
    <source>
        <dbReference type="ARBA" id="ARBA00022793"/>
    </source>
</evidence>
<keyword evidence="2" id="KW-0865">Zymogen</keyword>
<protein>
    <submittedName>
        <fullName evidence="5">Phosphatidylserine decarboxylase</fullName>
    </submittedName>
</protein>
<dbReference type="Proteomes" id="UP000824089">
    <property type="component" value="Unassembled WGS sequence"/>
</dbReference>
<evidence type="ECO:0000256" key="3">
    <source>
        <dbReference type="ARBA" id="ARBA00023239"/>
    </source>
</evidence>
<dbReference type="PANTHER" id="PTHR10067">
    <property type="entry name" value="PHOSPHATIDYLSERINE DECARBOXYLASE"/>
    <property type="match status" value="1"/>
</dbReference>
<dbReference type="InterPro" id="IPR003817">
    <property type="entry name" value="PS_Dcarbxylase"/>
</dbReference>
<sequence>MRYKDRAGTLIVRETGQDKFLRFLYGRKAGRLLLRLLITRPVTRICACAFRARFSAAFIKGFVKKNSIDMSQYEERKYTSYNDFFTRRIREGQRPVDHSPNVLISPCDGKVTAFKIDEDTRFSVKNTVYTVSSLLKSKELAAQFHGGTCVIIRLTVDDYHRYCYVDEGVKGENIYIPGVFHTVNPAAAEHAPIYQENCREYTVIDTIHFGRMIHLEVGALLVGKIVNYHGAAYQTHRGEEKGRFEFGGSTVILLFQKNKVEISPDILMNSGDDCETIVKMGEEIGRCSEPHFTWESEASDRGESDPGF</sequence>
<comment type="caution">
    <text evidence="5">The sequence shown here is derived from an EMBL/GenBank/DDBJ whole genome shotgun (WGS) entry which is preliminary data.</text>
</comment>
<organism evidence="5 6">
    <name type="scientific">Candidatus Egerieisoma faecipullorum</name>
    <dbReference type="NCBI Taxonomy" id="2840963"/>
    <lineage>
        <taxon>Bacteria</taxon>
        <taxon>Bacillati</taxon>
        <taxon>Bacillota</taxon>
        <taxon>Clostridia</taxon>
        <taxon>Eubacteriales</taxon>
        <taxon>Clostridiaceae</taxon>
        <taxon>Clostridiaceae incertae sedis</taxon>
        <taxon>Candidatus Egerieisoma</taxon>
    </lineage>
</organism>
<keyword evidence="4" id="KW-0670">Pyruvate</keyword>
<reference evidence="5" key="1">
    <citation type="submission" date="2020-10" db="EMBL/GenBank/DDBJ databases">
        <authorList>
            <person name="Gilroy R."/>
        </authorList>
    </citation>
    <scope>NUCLEOTIDE SEQUENCE</scope>
    <source>
        <strain evidence="5">CHK195-4489</strain>
    </source>
</reference>